<dbReference type="InterPro" id="IPR010031">
    <property type="entry name" value="FAD_lactone_oxidase-like"/>
</dbReference>
<keyword evidence="2" id="KW-0274">FAD</keyword>
<keyword evidence="5" id="KW-1185">Reference proteome</keyword>
<dbReference type="InterPro" id="IPR036318">
    <property type="entry name" value="FAD-bd_PCMH-like_sf"/>
</dbReference>
<evidence type="ECO:0000259" key="3">
    <source>
        <dbReference type="PROSITE" id="PS51387"/>
    </source>
</evidence>
<dbReference type="EMBL" id="ASRX01000026">
    <property type="protein sequence ID" value="EYF05166.1"/>
    <property type="molecule type" value="Genomic_DNA"/>
</dbReference>
<dbReference type="Pfam" id="PF01565">
    <property type="entry name" value="FAD_binding_4"/>
    <property type="match status" value="1"/>
</dbReference>
<gene>
    <name evidence="4" type="ORF">CAP_3531</name>
</gene>
<dbReference type="STRING" id="1192034.CAP_3531"/>
<evidence type="ECO:0000256" key="1">
    <source>
        <dbReference type="ARBA" id="ARBA00022630"/>
    </source>
</evidence>
<dbReference type="OrthoDB" id="143770at2"/>
<dbReference type="PANTHER" id="PTHR43762">
    <property type="entry name" value="L-GULONOLACTONE OXIDASE"/>
    <property type="match status" value="1"/>
</dbReference>
<sequence length="483" mass="53034">MGSLAGDGVAPLRTKAPWRVLDGFGRAVHAACRYAAPRSVEELEEVLGQAWDEGLSVAFRGSGRSYGDAALNTEGIVVDATGLDRVVRWEPETGVFEAEPGVTIEGLWRRTIEDGFWPAVVPGTMKPTLGGCVSMNIHGKNNFRAGTFGEHVLELDLLTPGRGKLRCSREENPEIFHAVVGGLGLLGAVTRVKLQLKRVESGRLRVRSLSAWSLDEMFDQFEGCLPGSDYVVGWVDCFARGEALGRGQIHAASYLEAGEDPEGRDSLHVEAQGLPGHILGVPKSKLWRLMKPFTNDFWVSVVNGLKFRASTWEHGKSYLQSHVGFAFLLDYVPDWRLAYGAGGFIQVQVFVPHEGARACLHDVLAMCQEAGLPSYLGVLKRHRPDAFLLSHAVDGWSLALDFRVTAQTRARLWALTEQLTERVLAAGGRFYFAKDAVLRPEDVTRAYGRERLEGFLALKAALDPRQVLRSDLLRRALPPGPIG</sequence>
<name>A0A017T994_9BACT</name>
<protein>
    <submittedName>
        <fullName evidence="4">FAD/FMN-containing dehydrogenase</fullName>
    </submittedName>
</protein>
<comment type="caution">
    <text evidence="4">The sequence shown here is derived from an EMBL/GenBank/DDBJ whole genome shotgun (WGS) entry which is preliminary data.</text>
</comment>
<dbReference type="InterPro" id="IPR016169">
    <property type="entry name" value="FAD-bd_PCMH_sub2"/>
</dbReference>
<keyword evidence="1" id="KW-0285">Flavoprotein</keyword>
<dbReference type="Gene3D" id="3.30.465.10">
    <property type="match status" value="1"/>
</dbReference>
<dbReference type="InterPro" id="IPR016164">
    <property type="entry name" value="FAD-linked_Oxase-like_C"/>
</dbReference>
<dbReference type="GO" id="GO:0016899">
    <property type="term" value="F:oxidoreductase activity, acting on the CH-OH group of donors, oxygen as acceptor"/>
    <property type="evidence" value="ECO:0007669"/>
    <property type="project" value="InterPro"/>
</dbReference>
<evidence type="ECO:0000256" key="2">
    <source>
        <dbReference type="ARBA" id="ARBA00022827"/>
    </source>
</evidence>
<dbReference type="SUPFAM" id="SSF56176">
    <property type="entry name" value="FAD-binding/transporter-associated domain-like"/>
    <property type="match status" value="1"/>
</dbReference>
<proteinExistence type="predicted"/>
<reference evidence="4 5" key="1">
    <citation type="submission" date="2013-05" db="EMBL/GenBank/DDBJ databases">
        <title>Genome assembly of Chondromyces apiculatus DSM 436.</title>
        <authorList>
            <person name="Sharma G."/>
            <person name="Khatri I."/>
            <person name="Kaur C."/>
            <person name="Mayilraj S."/>
            <person name="Subramanian S."/>
        </authorList>
    </citation>
    <scope>NUCLEOTIDE SEQUENCE [LARGE SCALE GENOMIC DNA]</scope>
    <source>
        <strain evidence="4 5">DSM 436</strain>
    </source>
</reference>
<dbReference type="PANTHER" id="PTHR43762:SF1">
    <property type="entry name" value="D-ARABINONO-1,4-LACTONE OXIDASE"/>
    <property type="match status" value="1"/>
</dbReference>
<dbReference type="InterPro" id="IPR016166">
    <property type="entry name" value="FAD-bd_PCMH"/>
</dbReference>
<dbReference type="eggNOG" id="COG0277">
    <property type="taxonomic scope" value="Bacteria"/>
</dbReference>
<dbReference type="AlphaFoldDB" id="A0A017T994"/>
<dbReference type="GO" id="GO:0071949">
    <property type="term" value="F:FAD binding"/>
    <property type="evidence" value="ECO:0007669"/>
    <property type="project" value="InterPro"/>
</dbReference>
<evidence type="ECO:0000313" key="5">
    <source>
        <dbReference type="Proteomes" id="UP000019678"/>
    </source>
</evidence>
<dbReference type="RefSeq" id="WP_052375466.1">
    <property type="nucleotide sequence ID" value="NZ_ASRX01000026.1"/>
</dbReference>
<dbReference type="SUPFAM" id="SSF55103">
    <property type="entry name" value="FAD-linked oxidases, C-terminal domain"/>
    <property type="match status" value="1"/>
</dbReference>
<organism evidence="4 5">
    <name type="scientific">Chondromyces apiculatus DSM 436</name>
    <dbReference type="NCBI Taxonomy" id="1192034"/>
    <lineage>
        <taxon>Bacteria</taxon>
        <taxon>Pseudomonadati</taxon>
        <taxon>Myxococcota</taxon>
        <taxon>Polyangia</taxon>
        <taxon>Polyangiales</taxon>
        <taxon>Polyangiaceae</taxon>
        <taxon>Chondromyces</taxon>
    </lineage>
</organism>
<evidence type="ECO:0000313" key="4">
    <source>
        <dbReference type="EMBL" id="EYF05166.1"/>
    </source>
</evidence>
<feature type="domain" description="FAD-binding PCMH-type" evidence="3">
    <location>
        <begin position="26"/>
        <end position="199"/>
    </location>
</feature>
<dbReference type="PROSITE" id="PS51387">
    <property type="entry name" value="FAD_PCMH"/>
    <property type="match status" value="1"/>
</dbReference>
<dbReference type="Proteomes" id="UP000019678">
    <property type="component" value="Unassembled WGS sequence"/>
</dbReference>
<dbReference type="InterPro" id="IPR006094">
    <property type="entry name" value="Oxid_FAD_bind_N"/>
</dbReference>
<accession>A0A017T994</accession>